<proteinExistence type="predicted"/>
<accession>A0AC35FHK3</accession>
<name>A0AC35FHK3_9BILA</name>
<evidence type="ECO:0000313" key="1">
    <source>
        <dbReference type="Proteomes" id="UP000887580"/>
    </source>
</evidence>
<evidence type="ECO:0000313" key="2">
    <source>
        <dbReference type="WBParaSite" id="PS1159_v2.g17585.t1"/>
    </source>
</evidence>
<dbReference type="Proteomes" id="UP000887580">
    <property type="component" value="Unplaced"/>
</dbReference>
<reference evidence="2" key="1">
    <citation type="submission" date="2022-11" db="UniProtKB">
        <authorList>
            <consortium name="WormBaseParasite"/>
        </authorList>
    </citation>
    <scope>IDENTIFICATION</scope>
</reference>
<dbReference type="WBParaSite" id="PS1159_v2.g17585.t1">
    <property type="protein sequence ID" value="PS1159_v2.g17585.t1"/>
    <property type="gene ID" value="PS1159_v2.g17585"/>
</dbReference>
<protein>
    <submittedName>
        <fullName evidence="2">Uncharacterized protein</fullName>
    </submittedName>
</protein>
<sequence length="108" mass="12500">MPSQFGEYSGQQNFQTFQNESEEGPSAKRQRLDSTTPFEQHHQQKQHFFNSEDDNNSRHSFFEHQKQQLQHPISRSETPTFHETPNSSSAASSRPESSLSGHLKRALR</sequence>
<organism evidence="1 2">
    <name type="scientific">Panagrolaimus sp. PS1159</name>
    <dbReference type="NCBI Taxonomy" id="55785"/>
    <lineage>
        <taxon>Eukaryota</taxon>
        <taxon>Metazoa</taxon>
        <taxon>Ecdysozoa</taxon>
        <taxon>Nematoda</taxon>
        <taxon>Chromadorea</taxon>
        <taxon>Rhabditida</taxon>
        <taxon>Tylenchina</taxon>
        <taxon>Panagrolaimomorpha</taxon>
        <taxon>Panagrolaimoidea</taxon>
        <taxon>Panagrolaimidae</taxon>
        <taxon>Panagrolaimus</taxon>
    </lineage>
</organism>